<evidence type="ECO:0000313" key="1">
    <source>
        <dbReference type="EMBL" id="MCI90707.1"/>
    </source>
</evidence>
<feature type="non-terminal residue" evidence="1">
    <location>
        <position position="1"/>
    </location>
</feature>
<comment type="caution">
    <text evidence="1">The sequence shown here is derived from an EMBL/GenBank/DDBJ whole genome shotgun (WGS) entry which is preliminary data.</text>
</comment>
<dbReference type="Proteomes" id="UP000265520">
    <property type="component" value="Unassembled WGS sequence"/>
</dbReference>
<sequence>GMVTQRASQRAFCLPVAFCRCSEGLSGS</sequence>
<name>A0A392VS17_9FABA</name>
<organism evidence="1 2">
    <name type="scientific">Trifolium medium</name>
    <dbReference type="NCBI Taxonomy" id="97028"/>
    <lineage>
        <taxon>Eukaryota</taxon>
        <taxon>Viridiplantae</taxon>
        <taxon>Streptophyta</taxon>
        <taxon>Embryophyta</taxon>
        <taxon>Tracheophyta</taxon>
        <taxon>Spermatophyta</taxon>
        <taxon>Magnoliopsida</taxon>
        <taxon>eudicotyledons</taxon>
        <taxon>Gunneridae</taxon>
        <taxon>Pentapetalae</taxon>
        <taxon>rosids</taxon>
        <taxon>fabids</taxon>
        <taxon>Fabales</taxon>
        <taxon>Fabaceae</taxon>
        <taxon>Papilionoideae</taxon>
        <taxon>50 kb inversion clade</taxon>
        <taxon>NPAAA clade</taxon>
        <taxon>Hologalegina</taxon>
        <taxon>IRL clade</taxon>
        <taxon>Trifolieae</taxon>
        <taxon>Trifolium</taxon>
    </lineage>
</organism>
<reference evidence="1 2" key="1">
    <citation type="journal article" date="2018" name="Front. Plant Sci.">
        <title>Red Clover (Trifolium pratense) and Zigzag Clover (T. medium) - A Picture of Genomic Similarities and Differences.</title>
        <authorList>
            <person name="Dluhosova J."/>
            <person name="Istvanek J."/>
            <person name="Nedelnik J."/>
            <person name="Repkova J."/>
        </authorList>
    </citation>
    <scope>NUCLEOTIDE SEQUENCE [LARGE SCALE GENOMIC DNA]</scope>
    <source>
        <strain evidence="2">cv. 10/8</strain>
        <tissue evidence="1">Leaf</tissue>
    </source>
</reference>
<proteinExistence type="predicted"/>
<evidence type="ECO:0000313" key="2">
    <source>
        <dbReference type="Proteomes" id="UP000265520"/>
    </source>
</evidence>
<dbReference type="AlphaFoldDB" id="A0A392VS17"/>
<accession>A0A392VS17</accession>
<keyword evidence="2" id="KW-1185">Reference proteome</keyword>
<dbReference type="EMBL" id="LXQA011251819">
    <property type="protein sequence ID" value="MCI90707.1"/>
    <property type="molecule type" value="Genomic_DNA"/>
</dbReference>
<protein>
    <submittedName>
        <fullName evidence="1">Uncharacterized protein</fullName>
    </submittedName>
</protein>